<evidence type="ECO:0000259" key="2">
    <source>
        <dbReference type="Pfam" id="PF01370"/>
    </source>
</evidence>
<dbReference type="Pfam" id="PF01370">
    <property type="entry name" value="Epimerase"/>
    <property type="match status" value="1"/>
</dbReference>
<proteinExistence type="inferred from homology"/>
<dbReference type="Proteomes" id="UP000676325">
    <property type="component" value="Unassembled WGS sequence"/>
</dbReference>
<comment type="caution">
    <text evidence="3">The sequence shown here is derived from an EMBL/GenBank/DDBJ whole genome shotgun (WGS) entry which is preliminary data.</text>
</comment>
<reference evidence="3" key="1">
    <citation type="submission" date="2021-04" db="EMBL/GenBank/DDBJ databases">
        <title>Genome based classification of Actinospica acidithermotolerans sp. nov., an actinobacterium isolated from an Indonesian hot spring.</title>
        <authorList>
            <person name="Kusuma A.B."/>
            <person name="Putra K.E."/>
            <person name="Nafisah S."/>
            <person name="Loh J."/>
            <person name="Nouioui I."/>
            <person name="Goodfellow M."/>
        </authorList>
    </citation>
    <scope>NUCLEOTIDE SEQUENCE</scope>
    <source>
        <strain evidence="3">MGRD01-02</strain>
    </source>
</reference>
<comment type="similarity">
    <text evidence="1">Belongs to the NAD(P)-dependent epimerase/dehydratase family.</text>
</comment>
<dbReference type="AlphaFoldDB" id="A0A941EDD9"/>
<dbReference type="Gene3D" id="3.40.50.720">
    <property type="entry name" value="NAD(P)-binding Rossmann-like Domain"/>
    <property type="match status" value="1"/>
</dbReference>
<sequence>MLVTGGAGFIGRHVVRALTQAGASVLVADQRPGPVPDCGRLLIGDLRDQGFRERIVTADLDGIVHLAAATSVLASVNDPAGVHDLNVTATAALLELARVKGVSRFMLASTNAVVGNTGDSVIDEKIALRPLTPYGASKAACEMLLSAYQGSYGMTTCALRLTNVYGTGMAAKDSFVPRIMRAARDGGKVEIYGSGEQKRDLVNVLDVVQGLVLAWQQDATGPVVIGSGESVSVLDLLEAARKATGIDIPARHIAAKQGEMPAVRVDIGRAAALGYEPAVSLEDGLREVWADFRRTTRTAA</sequence>
<name>A0A941EDD9_9ACTN</name>
<keyword evidence="4" id="KW-1185">Reference proteome</keyword>
<evidence type="ECO:0000313" key="4">
    <source>
        <dbReference type="Proteomes" id="UP000676325"/>
    </source>
</evidence>
<dbReference type="EC" id="4.2.1.47" evidence="3"/>
<accession>A0A941EDD9</accession>
<evidence type="ECO:0000256" key="1">
    <source>
        <dbReference type="ARBA" id="ARBA00007637"/>
    </source>
</evidence>
<dbReference type="GO" id="GO:0008446">
    <property type="term" value="F:GDP-mannose 4,6-dehydratase activity"/>
    <property type="evidence" value="ECO:0007669"/>
    <property type="project" value="UniProtKB-EC"/>
</dbReference>
<feature type="domain" description="NAD-dependent epimerase/dehydratase" evidence="2">
    <location>
        <begin position="1"/>
        <end position="223"/>
    </location>
</feature>
<dbReference type="InterPro" id="IPR036291">
    <property type="entry name" value="NAD(P)-bd_dom_sf"/>
</dbReference>
<gene>
    <name evidence="3" type="ORF">KDK95_18930</name>
</gene>
<keyword evidence="3" id="KW-0456">Lyase</keyword>
<evidence type="ECO:0000313" key="3">
    <source>
        <dbReference type="EMBL" id="MBR7828393.1"/>
    </source>
</evidence>
<organism evidence="3 4">
    <name type="scientific">Actinospica acidithermotolerans</name>
    <dbReference type="NCBI Taxonomy" id="2828514"/>
    <lineage>
        <taxon>Bacteria</taxon>
        <taxon>Bacillati</taxon>
        <taxon>Actinomycetota</taxon>
        <taxon>Actinomycetes</taxon>
        <taxon>Catenulisporales</taxon>
        <taxon>Actinospicaceae</taxon>
        <taxon>Actinospica</taxon>
    </lineage>
</organism>
<dbReference type="EMBL" id="JAGSOH010000055">
    <property type="protein sequence ID" value="MBR7828393.1"/>
    <property type="molecule type" value="Genomic_DNA"/>
</dbReference>
<dbReference type="SUPFAM" id="SSF51735">
    <property type="entry name" value="NAD(P)-binding Rossmann-fold domains"/>
    <property type="match status" value="1"/>
</dbReference>
<dbReference type="InterPro" id="IPR001509">
    <property type="entry name" value="Epimerase_deHydtase"/>
</dbReference>
<dbReference type="PANTHER" id="PTHR43000">
    <property type="entry name" value="DTDP-D-GLUCOSE 4,6-DEHYDRATASE-RELATED"/>
    <property type="match status" value="1"/>
</dbReference>
<protein>
    <submittedName>
        <fullName evidence="3">GDP-mannose 4,6-dehydratase</fullName>
        <ecNumber evidence="3">4.2.1.47</ecNumber>
    </submittedName>
</protein>